<accession>A0A2W5UKN7</accession>
<proteinExistence type="predicted"/>
<dbReference type="AlphaFoldDB" id="A0A2W5UKN7"/>
<comment type="caution">
    <text evidence="2">The sequence shown here is derived from an EMBL/GenBank/DDBJ whole genome shotgun (WGS) entry which is preliminary data.</text>
</comment>
<protein>
    <submittedName>
        <fullName evidence="2">Uncharacterized protein</fullName>
    </submittedName>
</protein>
<name>A0A2W5UKN7_9BACT</name>
<evidence type="ECO:0000256" key="1">
    <source>
        <dbReference type="SAM" id="MobiDB-lite"/>
    </source>
</evidence>
<reference evidence="2 3" key="1">
    <citation type="submission" date="2017-08" db="EMBL/GenBank/DDBJ databases">
        <title>Infants hospitalized years apart are colonized by the same room-sourced microbial strains.</title>
        <authorList>
            <person name="Brooks B."/>
            <person name="Olm M.R."/>
            <person name="Firek B.A."/>
            <person name="Baker R."/>
            <person name="Thomas B.C."/>
            <person name="Morowitz M.J."/>
            <person name="Banfield J.F."/>
        </authorList>
    </citation>
    <scope>NUCLEOTIDE SEQUENCE [LARGE SCALE GENOMIC DNA]</scope>
    <source>
        <strain evidence="2">S2_003_000_R2_14</strain>
    </source>
</reference>
<sequence>MQTDHSHTARARPSEDEDFVRLPGLFRRWEIEQVVDPGADFHLEEAGDASDGTPLFAVYRRERTTPNRNTTKES</sequence>
<evidence type="ECO:0000313" key="3">
    <source>
        <dbReference type="Proteomes" id="UP000249061"/>
    </source>
</evidence>
<feature type="region of interest" description="Disordered" evidence="1">
    <location>
        <begin position="45"/>
        <end position="74"/>
    </location>
</feature>
<feature type="compositionally biased region" description="Basic and acidic residues" evidence="1">
    <location>
        <begin position="59"/>
        <end position="74"/>
    </location>
</feature>
<evidence type="ECO:0000313" key="2">
    <source>
        <dbReference type="EMBL" id="PZR09638.1"/>
    </source>
</evidence>
<gene>
    <name evidence="2" type="ORF">DI536_22145</name>
</gene>
<organism evidence="2 3">
    <name type="scientific">Archangium gephyra</name>
    <dbReference type="NCBI Taxonomy" id="48"/>
    <lineage>
        <taxon>Bacteria</taxon>
        <taxon>Pseudomonadati</taxon>
        <taxon>Myxococcota</taxon>
        <taxon>Myxococcia</taxon>
        <taxon>Myxococcales</taxon>
        <taxon>Cystobacterineae</taxon>
        <taxon>Archangiaceae</taxon>
        <taxon>Archangium</taxon>
    </lineage>
</organism>
<dbReference type="EMBL" id="QFQP01000020">
    <property type="protein sequence ID" value="PZR09638.1"/>
    <property type="molecule type" value="Genomic_DNA"/>
</dbReference>
<dbReference type="Proteomes" id="UP000249061">
    <property type="component" value="Unassembled WGS sequence"/>
</dbReference>